<evidence type="ECO:0000259" key="2">
    <source>
        <dbReference type="Pfam" id="PF00892"/>
    </source>
</evidence>
<dbReference type="Proteomes" id="UP001321492">
    <property type="component" value="Unassembled WGS sequence"/>
</dbReference>
<feature type="transmembrane region" description="Helical" evidence="1">
    <location>
        <begin position="113"/>
        <end position="142"/>
    </location>
</feature>
<feature type="domain" description="EamA" evidence="2">
    <location>
        <begin position="9"/>
        <end position="143"/>
    </location>
</feature>
<accession>A0ABT7ADD3</accession>
<dbReference type="PANTHER" id="PTHR22911:SF137">
    <property type="entry name" value="SOLUTE CARRIER FAMILY 35 MEMBER G2-RELATED"/>
    <property type="match status" value="1"/>
</dbReference>
<dbReference type="SUPFAM" id="SSF103481">
    <property type="entry name" value="Multidrug resistance efflux transporter EmrE"/>
    <property type="match status" value="2"/>
</dbReference>
<feature type="transmembrane region" description="Helical" evidence="1">
    <location>
        <begin position="41"/>
        <end position="59"/>
    </location>
</feature>
<dbReference type="PANTHER" id="PTHR22911">
    <property type="entry name" value="ACYL-MALONYL CONDENSING ENZYME-RELATED"/>
    <property type="match status" value="1"/>
</dbReference>
<sequence>MDLSLLWIPATVAAAAAQTARNAMQRQLTELIGTVGATQVRFLYGFPFALAFLAVVLAVGSEPLPAAGPRFLAFALGGALAQILATALMLAAMRERSFAVTIAYTKTEPVQVALFGFLVLGDPLSALGATAVVIATVGVVLMSVKPGAQSVSAAGLRPAALGIASGAFFALAAIGFRGAIVALPEGSFVLRATTTLAWSLGLQTALLGVYLALFDRGALLGSLKAWRPSLFAGFMGALASQFWFLGFSLTAAANVRTLGLVEVLFVQAVSRKLFSQKSSPREFGGIALVLIGVGLLLAAQ</sequence>
<feature type="transmembrane region" description="Helical" evidence="1">
    <location>
        <begin position="154"/>
        <end position="176"/>
    </location>
</feature>
<proteinExistence type="predicted"/>
<keyword evidence="4" id="KW-1185">Reference proteome</keyword>
<keyword evidence="1" id="KW-1133">Transmembrane helix</keyword>
<name>A0ABT7ADD3_9HYPH</name>
<feature type="transmembrane region" description="Helical" evidence="1">
    <location>
        <begin position="225"/>
        <end position="245"/>
    </location>
</feature>
<gene>
    <name evidence="3" type="ORF">QNA08_03955</name>
</gene>
<feature type="transmembrane region" description="Helical" evidence="1">
    <location>
        <begin position="282"/>
        <end position="299"/>
    </location>
</feature>
<reference evidence="3 4" key="1">
    <citation type="submission" date="2023-05" db="EMBL/GenBank/DDBJ databases">
        <title>Chelatococcus sp. nov., a moderately thermophilic bacterium isolated from hot spring microbial mat.</title>
        <authorList>
            <person name="Hu C.-J."/>
            <person name="Li W.-J."/>
        </authorList>
    </citation>
    <scope>NUCLEOTIDE SEQUENCE [LARGE SCALE GENOMIC DNA]</scope>
    <source>
        <strain evidence="3 4">SYSU G07232</strain>
    </source>
</reference>
<protein>
    <submittedName>
        <fullName evidence="3">EamA family transporter</fullName>
    </submittedName>
</protein>
<dbReference type="InterPro" id="IPR000620">
    <property type="entry name" value="EamA_dom"/>
</dbReference>
<dbReference type="Pfam" id="PF00892">
    <property type="entry name" value="EamA"/>
    <property type="match status" value="1"/>
</dbReference>
<evidence type="ECO:0000256" key="1">
    <source>
        <dbReference type="SAM" id="Phobius"/>
    </source>
</evidence>
<keyword evidence="1" id="KW-0812">Transmembrane</keyword>
<feature type="transmembrane region" description="Helical" evidence="1">
    <location>
        <begin position="71"/>
        <end position="93"/>
    </location>
</feature>
<keyword evidence="1" id="KW-0472">Membrane</keyword>
<organism evidence="3 4">
    <name type="scientific">Chelatococcus albus</name>
    <dbReference type="NCBI Taxonomy" id="3047466"/>
    <lineage>
        <taxon>Bacteria</taxon>
        <taxon>Pseudomonadati</taxon>
        <taxon>Pseudomonadota</taxon>
        <taxon>Alphaproteobacteria</taxon>
        <taxon>Hyphomicrobiales</taxon>
        <taxon>Chelatococcaceae</taxon>
        <taxon>Chelatococcus</taxon>
    </lineage>
</organism>
<evidence type="ECO:0000313" key="4">
    <source>
        <dbReference type="Proteomes" id="UP001321492"/>
    </source>
</evidence>
<comment type="caution">
    <text evidence="3">The sequence shown here is derived from an EMBL/GenBank/DDBJ whole genome shotgun (WGS) entry which is preliminary data.</text>
</comment>
<dbReference type="EMBL" id="JASJEV010000002">
    <property type="protein sequence ID" value="MDJ1157392.1"/>
    <property type="molecule type" value="Genomic_DNA"/>
</dbReference>
<evidence type="ECO:0000313" key="3">
    <source>
        <dbReference type="EMBL" id="MDJ1157392.1"/>
    </source>
</evidence>
<feature type="transmembrane region" description="Helical" evidence="1">
    <location>
        <begin position="196"/>
        <end position="213"/>
    </location>
</feature>
<dbReference type="InterPro" id="IPR037185">
    <property type="entry name" value="EmrE-like"/>
</dbReference>
<dbReference type="RefSeq" id="WP_283739392.1">
    <property type="nucleotide sequence ID" value="NZ_JASJEV010000002.1"/>
</dbReference>